<name>A0ABT2LYB2_9FIRM</name>
<sequence length="49" mass="5460">MRKLYTSPEMEIIEFDTKDVITTSGINGFGDSANSDVDAEGNLIWSDLY</sequence>
<keyword evidence="2" id="KW-1185">Reference proteome</keyword>
<gene>
    <name evidence="1" type="ORF">N5B56_04120</name>
</gene>
<dbReference type="Proteomes" id="UP001431199">
    <property type="component" value="Unassembled WGS sequence"/>
</dbReference>
<protein>
    <submittedName>
        <fullName evidence="1">Uncharacterized protein</fullName>
    </submittedName>
</protein>
<organism evidence="1 2">
    <name type="scientific">Eubacterium album</name>
    <dbReference type="NCBI Taxonomy" id="2978477"/>
    <lineage>
        <taxon>Bacteria</taxon>
        <taxon>Bacillati</taxon>
        <taxon>Bacillota</taxon>
        <taxon>Clostridia</taxon>
        <taxon>Eubacteriales</taxon>
        <taxon>Eubacteriaceae</taxon>
        <taxon>Eubacterium</taxon>
    </lineage>
</organism>
<reference evidence="1" key="1">
    <citation type="submission" date="2022-09" db="EMBL/GenBank/DDBJ databases">
        <title>Eubacterium sp. LFL-14 isolated from human feces.</title>
        <authorList>
            <person name="Liu F."/>
        </authorList>
    </citation>
    <scope>NUCLEOTIDE SEQUENCE</scope>
    <source>
        <strain evidence="1">LFL-14</strain>
    </source>
</reference>
<dbReference type="EMBL" id="JAODBU010000003">
    <property type="protein sequence ID" value="MCT7398275.1"/>
    <property type="molecule type" value="Genomic_DNA"/>
</dbReference>
<comment type="caution">
    <text evidence="1">The sequence shown here is derived from an EMBL/GenBank/DDBJ whole genome shotgun (WGS) entry which is preliminary data.</text>
</comment>
<dbReference type="RefSeq" id="WP_158562628.1">
    <property type="nucleotide sequence ID" value="NZ_JAODBU010000003.1"/>
</dbReference>
<proteinExistence type="predicted"/>
<evidence type="ECO:0000313" key="1">
    <source>
        <dbReference type="EMBL" id="MCT7398275.1"/>
    </source>
</evidence>
<accession>A0ABT2LYB2</accession>
<evidence type="ECO:0000313" key="2">
    <source>
        <dbReference type="Proteomes" id="UP001431199"/>
    </source>
</evidence>